<keyword evidence="3" id="KW-1185">Reference proteome</keyword>
<dbReference type="AlphaFoldDB" id="A0A402AAX0"/>
<evidence type="ECO:0000313" key="2">
    <source>
        <dbReference type="EMBL" id="GCE16322.1"/>
    </source>
</evidence>
<dbReference type="Proteomes" id="UP000287188">
    <property type="component" value="Unassembled WGS sequence"/>
</dbReference>
<dbReference type="EMBL" id="BIFS01000001">
    <property type="protein sequence ID" value="GCE16322.1"/>
    <property type="molecule type" value="Genomic_DNA"/>
</dbReference>
<dbReference type="SUPFAM" id="SSF56300">
    <property type="entry name" value="Metallo-dependent phosphatases"/>
    <property type="match status" value="1"/>
</dbReference>
<dbReference type="CDD" id="cd00144">
    <property type="entry name" value="MPP_PPP_family"/>
    <property type="match status" value="1"/>
</dbReference>
<comment type="caution">
    <text evidence="2">The sequence shown here is derived from an EMBL/GenBank/DDBJ whole genome shotgun (WGS) entry which is preliminary data.</text>
</comment>
<dbReference type="Pfam" id="PF00149">
    <property type="entry name" value="Metallophos"/>
    <property type="match status" value="1"/>
</dbReference>
<dbReference type="InterPro" id="IPR004843">
    <property type="entry name" value="Calcineurin-like_PHP"/>
</dbReference>
<reference evidence="3" key="1">
    <citation type="submission" date="2018-12" db="EMBL/GenBank/DDBJ databases">
        <title>Tengunoibacter tsumagoiensis gen. nov., sp. nov., Dictyobacter kobayashii sp. nov., D. alpinus sp. nov., and D. joshuensis sp. nov. and description of Dictyobacteraceae fam. nov. within the order Ktedonobacterales isolated from Tengu-no-mugimeshi.</title>
        <authorList>
            <person name="Wang C.M."/>
            <person name="Zheng Y."/>
            <person name="Sakai Y."/>
            <person name="Toyoda A."/>
            <person name="Minakuchi Y."/>
            <person name="Abe K."/>
            <person name="Yokota A."/>
            <person name="Yabe S."/>
        </authorList>
    </citation>
    <scope>NUCLEOTIDE SEQUENCE [LARGE SCALE GENOMIC DNA]</scope>
    <source>
        <strain evidence="3">Uno11</strain>
    </source>
</reference>
<name>A0A402AAX0_9CHLR</name>
<proteinExistence type="predicted"/>
<dbReference type="InterPro" id="IPR029052">
    <property type="entry name" value="Metallo-depent_PP-like"/>
</dbReference>
<dbReference type="Gene3D" id="3.60.21.10">
    <property type="match status" value="1"/>
</dbReference>
<dbReference type="OrthoDB" id="384253at2"/>
<evidence type="ECO:0000259" key="1">
    <source>
        <dbReference type="Pfam" id="PF00149"/>
    </source>
</evidence>
<organism evidence="2 3">
    <name type="scientific">Dictyobacter kobayashii</name>
    <dbReference type="NCBI Taxonomy" id="2014872"/>
    <lineage>
        <taxon>Bacteria</taxon>
        <taxon>Bacillati</taxon>
        <taxon>Chloroflexota</taxon>
        <taxon>Ktedonobacteria</taxon>
        <taxon>Ktedonobacterales</taxon>
        <taxon>Dictyobacteraceae</taxon>
        <taxon>Dictyobacter</taxon>
    </lineage>
</organism>
<sequence>MQQEVPVYVIGDIHGHLRALHKILHEAHLINHAHHWTGGEASLWFIGDLVDRGPDSIPVIDYVIQLQHEAQESGGHVDCLLGNHELLMLGAYQFGRRSTGLSSNFITKWRHNGGAKTDLAKLSNKHLTWLTERPAMAIVRDALLVHADATFYTRYGRSIVEVNETLKTLMKRSNTLAWEELIEEFAMRGVFNHPYGGKDFIERFLMIFGGKQIIHGHTPIHTMVGGSAKKVTQPFVYADGQCVNVDGGIYMGGSGFIYQLTNFQITQ</sequence>
<dbReference type="PRINTS" id="PR00114">
    <property type="entry name" value="STPHPHTASE"/>
</dbReference>
<protein>
    <recommendedName>
        <fullName evidence="1">Calcineurin-like phosphoesterase domain-containing protein</fullName>
    </recommendedName>
</protein>
<gene>
    <name evidence="2" type="ORF">KDK_01220</name>
</gene>
<evidence type="ECO:0000313" key="3">
    <source>
        <dbReference type="Proteomes" id="UP000287188"/>
    </source>
</evidence>
<accession>A0A402AAX0</accession>
<dbReference type="PANTHER" id="PTHR46546:SF4">
    <property type="entry name" value="SHEWANELLA-LIKE PROTEIN PHOSPHATASE 1"/>
    <property type="match status" value="1"/>
</dbReference>
<dbReference type="PANTHER" id="PTHR46546">
    <property type="entry name" value="SHEWANELLA-LIKE PROTEIN PHOSPHATASE 1"/>
    <property type="match status" value="1"/>
</dbReference>
<dbReference type="InterPro" id="IPR006186">
    <property type="entry name" value="Ser/Thr-sp_prot-phosphatase"/>
</dbReference>
<dbReference type="RefSeq" id="WP_126548238.1">
    <property type="nucleotide sequence ID" value="NZ_BIFS01000001.1"/>
</dbReference>
<feature type="domain" description="Calcineurin-like phosphoesterase" evidence="1">
    <location>
        <begin position="6"/>
        <end position="219"/>
    </location>
</feature>
<dbReference type="GO" id="GO:0016787">
    <property type="term" value="F:hydrolase activity"/>
    <property type="evidence" value="ECO:0007669"/>
    <property type="project" value="InterPro"/>
</dbReference>